<reference evidence="4 5" key="1">
    <citation type="submission" date="2021-07" db="EMBL/GenBank/DDBJ databases">
        <title>The Aristolochia fimbriata genome: insights into angiosperm evolution, floral development and chemical biosynthesis.</title>
        <authorList>
            <person name="Jiao Y."/>
        </authorList>
    </citation>
    <scope>NUCLEOTIDE SEQUENCE [LARGE SCALE GENOMIC DNA]</scope>
    <source>
        <strain evidence="4">IBCAS-2021</strain>
        <tissue evidence="4">Leaf</tissue>
    </source>
</reference>
<keyword evidence="5" id="KW-1185">Reference proteome</keyword>
<evidence type="ECO:0008006" key="6">
    <source>
        <dbReference type="Google" id="ProtNLM"/>
    </source>
</evidence>
<dbReference type="PANTHER" id="PTHR47936">
    <property type="entry name" value="PPR_LONG DOMAIN-CONTAINING PROTEIN"/>
    <property type="match status" value="1"/>
</dbReference>
<evidence type="ECO:0000256" key="2">
    <source>
        <dbReference type="ARBA" id="ARBA00022737"/>
    </source>
</evidence>
<dbReference type="Proteomes" id="UP000825729">
    <property type="component" value="Unassembled WGS sequence"/>
</dbReference>
<name>A0AAV7F4B9_ARIFI</name>
<keyword evidence="2" id="KW-0677">Repeat</keyword>
<dbReference type="PANTHER" id="PTHR47936:SF1">
    <property type="entry name" value="PENTATRICOPEPTIDE REPEAT-CONTAINING PROTEIN GUN1, CHLOROPLASTIC"/>
    <property type="match status" value="1"/>
</dbReference>
<protein>
    <recommendedName>
        <fullName evidence="6">Pentatricopeptide repeat-containing protein</fullName>
    </recommendedName>
</protein>
<dbReference type="InterPro" id="IPR011990">
    <property type="entry name" value="TPR-like_helical_dom_sf"/>
</dbReference>
<feature type="repeat" description="PPR" evidence="3">
    <location>
        <begin position="907"/>
        <end position="941"/>
    </location>
</feature>
<organism evidence="4 5">
    <name type="scientific">Aristolochia fimbriata</name>
    <name type="common">White veined hardy Dutchman's pipe vine</name>
    <dbReference type="NCBI Taxonomy" id="158543"/>
    <lineage>
        <taxon>Eukaryota</taxon>
        <taxon>Viridiplantae</taxon>
        <taxon>Streptophyta</taxon>
        <taxon>Embryophyta</taxon>
        <taxon>Tracheophyta</taxon>
        <taxon>Spermatophyta</taxon>
        <taxon>Magnoliopsida</taxon>
        <taxon>Magnoliidae</taxon>
        <taxon>Piperales</taxon>
        <taxon>Aristolochiaceae</taxon>
        <taxon>Aristolochia</taxon>
    </lineage>
</organism>
<dbReference type="NCBIfam" id="TIGR00756">
    <property type="entry name" value="PPR"/>
    <property type="match status" value="11"/>
</dbReference>
<dbReference type="AlphaFoldDB" id="A0AAV7F4B9"/>
<feature type="repeat" description="PPR" evidence="3">
    <location>
        <begin position="383"/>
        <end position="417"/>
    </location>
</feature>
<comment type="caution">
    <text evidence="4">The sequence shown here is derived from an EMBL/GenBank/DDBJ whole genome shotgun (WGS) entry which is preliminary data.</text>
</comment>
<dbReference type="Gene3D" id="1.25.40.10">
    <property type="entry name" value="Tetratricopeptide repeat domain"/>
    <property type="match status" value="6"/>
</dbReference>
<dbReference type="Pfam" id="PF13812">
    <property type="entry name" value="PPR_3"/>
    <property type="match status" value="2"/>
</dbReference>
<evidence type="ECO:0000256" key="1">
    <source>
        <dbReference type="ARBA" id="ARBA00007626"/>
    </source>
</evidence>
<proteinExistence type="inferred from homology"/>
<dbReference type="GO" id="GO:0031930">
    <property type="term" value="P:mitochondria-nucleus signaling pathway"/>
    <property type="evidence" value="ECO:0007669"/>
    <property type="project" value="TreeGrafter"/>
</dbReference>
<feature type="repeat" description="PPR" evidence="3">
    <location>
        <begin position="837"/>
        <end position="871"/>
    </location>
</feature>
<feature type="repeat" description="PPR" evidence="3">
    <location>
        <begin position="279"/>
        <end position="313"/>
    </location>
</feature>
<dbReference type="GO" id="GO:0010019">
    <property type="term" value="P:chloroplast-nucleus signaling pathway"/>
    <property type="evidence" value="ECO:0007669"/>
    <property type="project" value="TreeGrafter"/>
</dbReference>
<dbReference type="FunFam" id="1.25.40.10:FF:003613">
    <property type="entry name" value="Pentatricopeptide repeat-containing protein At3g23020"/>
    <property type="match status" value="1"/>
</dbReference>
<feature type="repeat" description="PPR" evidence="3">
    <location>
        <begin position="802"/>
        <end position="836"/>
    </location>
</feature>
<dbReference type="EMBL" id="JAINDJ010000002">
    <property type="protein sequence ID" value="KAG9455918.1"/>
    <property type="molecule type" value="Genomic_DNA"/>
</dbReference>
<gene>
    <name evidence="4" type="ORF">H6P81_000426</name>
</gene>
<evidence type="ECO:0000313" key="5">
    <source>
        <dbReference type="Proteomes" id="UP000825729"/>
    </source>
</evidence>
<feature type="repeat" description="PPR" evidence="3">
    <location>
        <begin position="733"/>
        <end position="767"/>
    </location>
</feature>
<dbReference type="Pfam" id="PF13041">
    <property type="entry name" value="PPR_2"/>
    <property type="match status" value="3"/>
</dbReference>
<feature type="repeat" description="PPR" evidence="3">
    <location>
        <begin position="872"/>
        <end position="906"/>
    </location>
</feature>
<feature type="repeat" description="PPR" evidence="3">
    <location>
        <begin position="662"/>
        <end position="696"/>
    </location>
</feature>
<feature type="repeat" description="PPR" evidence="3">
    <location>
        <begin position="453"/>
        <end position="487"/>
    </location>
</feature>
<dbReference type="Pfam" id="PF01535">
    <property type="entry name" value="PPR"/>
    <property type="match status" value="6"/>
</dbReference>
<accession>A0AAV7F4B9</accession>
<comment type="similarity">
    <text evidence="1">Belongs to the PPR family. P subfamily.</text>
</comment>
<dbReference type="SUPFAM" id="SSF81901">
    <property type="entry name" value="HCP-like"/>
    <property type="match status" value="1"/>
</dbReference>
<dbReference type="GO" id="GO:0009507">
    <property type="term" value="C:chloroplast"/>
    <property type="evidence" value="ECO:0007669"/>
    <property type="project" value="TreeGrafter"/>
</dbReference>
<dbReference type="InterPro" id="IPR002885">
    <property type="entry name" value="PPR_rpt"/>
</dbReference>
<feature type="repeat" description="PPR" evidence="3">
    <location>
        <begin position="348"/>
        <end position="382"/>
    </location>
</feature>
<dbReference type="PROSITE" id="PS51375">
    <property type="entry name" value="PPR"/>
    <property type="match status" value="11"/>
</dbReference>
<sequence length="979" mass="111784">MASITFPSTTELYKTRKFDRLRNFDQCIDRGSFCASTSVFGADPASCPQSLLQKKKRIGRKQTANCFYFCIPCKFCLWNTCFTHITARHHLNPPVRVRCIKASVWEGTSTVAQASELIDLDECSELYDGERLIPEATTTGGLKGEDQALQGRKLWTKVFGKKRGVKKKFLRSGLKKCGKQIASKRNDSLLRISVDLENALSEIGPESSIEKCNSLLKLFEKSSDEKALGLFQWMKNNEKLKENSTAYNLALRVLGRMEDWQKAESLLQEMTADSGCNLNFQVFNTLIYGCYKRGLKEWATKWFHLMLEKNVHPNLATFGMLMNLYQKGGHLAEAEFTFGLMRKHKLHCLSAYSAMITIYTRLGLYDKAEVIMNIMEEDNIIPNLENWLVQINAYSQQGKLEEAELLLNSMQKSGINPNIIAYNTLITGYGKAGNIEGVQRVFQCLLSMGLEPDEATYRSMIEGFGRMDSYKEALWYYKELKRCGYFPNSSNFYTMINLQARHMDEEGVLETIRDMRVSGCQYSSILGSLLQAFERTGRLDRVPFILKSSFYDKIILDQTSCSILAMTFVQNGLLDEALQVLHDKQWKDQSFEEHLYHLLICSCKEAGSYENAVKIFCKMSKSILDINLHIICTMIDIYTIVGRFSEGEALYTKLKESNVALDMITYSVVVRMYVKGGSLKDACVVLDTMEKQKNIVPDVFLFRDMLRIYQRCNMPEKLVDVYRKILKSGIAWDEAMYNCVINCCAGALQLDELSRLFDEMHANGFSANTNSINVMLDTYGKAGMFKKARKLFWMARRQRLADAITYATVIAAYGKNGDLKNMRSVYRRMQFAGIPVPLETYNSMLDAYGKHDRIEQFNNVLQRLKDSACASDHYTYNIMINIYGKKGWIEEVANVLSELKERGLEPDLCSYNSLIKAYGIAGMVEEAVNVVKEMREKGIEPDKVTYWNVIGALRRNDNFLEAVKWSLWMKQQGIAASNS</sequence>
<evidence type="ECO:0000256" key="3">
    <source>
        <dbReference type="PROSITE-ProRule" id="PRU00708"/>
    </source>
</evidence>
<feature type="repeat" description="PPR" evidence="3">
    <location>
        <begin position="418"/>
        <end position="452"/>
    </location>
</feature>
<evidence type="ECO:0000313" key="4">
    <source>
        <dbReference type="EMBL" id="KAG9455918.1"/>
    </source>
</evidence>